<dbReference type="GeneID" id="83204097"/>
<dbReference type="AlphaFoldDB" id="A0A9W9NUK0"/>
<accession>A0A9W9NUK0</accession>
<dbReference type="CDD" id="cd14688">
    <property type="entry name" value="bZIP_YAP"/>
    <property type="match status" value="1"/>
</dbReference>
<feature type="compositionally biased region" description="Basic and acidic residues" evidence="1">
    <location>
        <begin position="1"/>
        <end position="16"/>
    </location>
</feature>
<keyword evidence="3" id="KW-1185">Reference proteome</keyword>
<feature type="compositionally biased region" description="Polar residues" evidence="1">
    <location>
        <begin position="17"/>
        <end position="26"/>
    </location>
</feature>
<proteinExistence type="predicted"/>
<dbReference type="EMBL" id="JAPQKS010000005">
    <property type="protein sequence ID" value="KAJ5226273.1"/>
    <property type="molecule type" value="Genomic_DNA"/>
</dbReference>
<evidence type="ECO:0008006" key="4">
    <source>
        <dbReference type="Google" id="ProtNLM"/>
    </source>
</evidence>
<feature type="region of interest" description="Disordered" evidence="1">
    <location>
        <begin position="224"/>
        <end position="263"/>
    </location>
</feature>
<reference evidence="2" key="2">
    <citation type="journal article" date="2023" name="IMA Fungus">
        <title>Comparative genomic study of the Penicillium genus elucidates a diverse pangenome and 15 lateral gene transfer events.</title>
        <authorList>
            <person name="Petersen C."/>
            <person name="Sorensen T."/>
            <person name="Nielsen M.R."/>
            <person name="Sondergaard T.E."/>
            <person name="Sorensen J.L."/>
            <person name="Fitzpatrick D.A."/>
            <person name="Frisvad J.C."/>
            <person name="Nielsen K.L."/>
        </authorList>
    </citation>
    <scope>NUCLEOTIDE SEQUENCE</scope>
    <source>
        <strain evidence="2">IBT 19713</strain>
    </source>
</reference>
<dbReference type="PANTHER" id="PTHR37012:SF2">
    <property type="entry name" value="BZIP DOMAIN-CONTAINING PROTEIN-RELATED"/>
    <property type="match status" value="1"/>
</dbReference>
<evidence type="ECO:0000313" key="2">
    <source>
        <dbReference type="EMBL" id="KAJ5226273.1"/>
    </source>
</evidence>
<feature type="compositionally biased region" description="Polar residues" evidence="1">
    <location>
        <begin position="253"/>
        <end position="263"/>
    </location>
</feature>
<name>A0A9W9NUK0_9EURO</name>
<dbReference type="PANTHER" id="PTHR37012">
    <property type="entry name" value="B-ZIP TRANSCRIPTION FACTOR (EUROFUNG)-RELATED"/>
    <property type="match status" value="1"/>
</dbReference>
<comment type="caution">
    <text evidence="2">The sequence shown here is derived from an EMBL/GenBank/DDBJ whole genome shotgun (WGS) entry which is preliminary data.</text>
</comment>
<reference evidence="2" key="1">
    <citation type="submission" date="2022-11" db="EMBL/GenBank/DDBJ databases">
        <authorList>
            <person name="Petersen C."/>
        </authorList>
    </citation>
    <scope>NUCLEOTIDE SEQUENCE</scope>
    <source>
        <strain evidence="2">IBT 19713</strain>
    </source>
</reference>
<feature type="compositionally biased region" description="Low complexity" evidence="1">
    <location>
        <begin position="231"/>
        <end position="244"/>
    </location>
</feature>
<protein>
    <recommendedName>
        <fullName evidence="4">BZIP domain-containing protein</fullName>
    </recommendedName>
</protein>
<organism evidence="2 3">
    <name type="scientific">Penicillium chermesinum</name>
    <dbReference type="NCBI Taxonomy" id="63820"/>
    <lineage>
        <taxon>Eukaryota</taxon>
        <taxon>Fungi</taxon>
        <taxon>Dikarya</taxon>
        <taxon>Ascomycota</taxon>
        <taxon>Pezizomycotina</taxon>
        <taxon>Eurotiomycetes</taxon>
        <taxon>Eurotiomycetidae</taxon>
        <taxon>Eurotiales</taxon>
        <taxon>Aspergillaceae</taxon>
        <taxon>Penicillium</taxon>
    </lineage>
</organism>
<dbReference type="Proteomes" id="UP001150941">
    <property type="component" value="Unassembled WGS sequence"/>
</dbReference>
<feature type="compositionally biased region" description="Basic and acidic residues" evidence="1">
    <location>
        <begin position="28"/>
        <end position="41"/>
    </location>
</feature>
<evidence type="ECO:0000256" key="1">
    <source>
        <dbReference type="SAM" id="MobiDB-lite"/>
    </source>
</evidence>
<gene>
    <name evidence="2" type="ORF">N7468_007498</name>
</gene>
<feature type="region of interest" description="Disordered" evidence="1">
    <location>
        <begin position="133"/>
        <end position="163"/>
    </location>
</feature>
<dbReference type="RefSeq" id="XP_058329684.1">
    <property type="nucleotide sequence ID" value="XM_058476794.1"/>
</dbReference>
<feature type="region of interest" description="Disordered" evidence="1">
    <location>
        <begin position="1"/>
        <end position="41"/>
    </location>
</feature>
<dbReference type="OrthoDB" id="3535998at2759"/>
<sequence>MDRNEEEQSKKRDNRSSSRTVASLSADQLERKRANDREAQRLNRLKARQRLEQLEQEVIELREQLSGMHMQNEQLCQHSAALQDENRRLKQELAMYKGQTELPGIEESNTVYPSGWYPDDKTGPAYIPRARSAFQTSSRTRTSQANEWPSQSTSRSVSLGQTSNPVYSARMDQYTEEAQRHARDAGHMQAGSIEGRFGGVVGGMVYPEAQQAGALPPYQHMQNAIPSTYLPPSSDPYASASSQPRLPYPPTEWPSQAYETPRR</sequence>
<evidence type="ECO:0000313" key="3">
    <source>
        <dbReference type="Proteomes" id="UP001150941"/>
    </source>
</evidence>